<evidence type="ECO:0000313" key="4">
    <source>
        <dbReference type="Proteomes" id="UP000000819"/>
    </source>
</evidence>
<dbReference type="AlphaFoldDB" id="Q8SUE3"/>
<dbReference type="EMBL" id="AL590449">
    <property type="protein sequence ID" value="CAD25812.1"/>
    <property type="molecule type" value="Genomic_DNA"/>
</dbReference>
<dbReference type="InterPro" id="IPR003228">
    <property type="entry name" value="TFIID_TAF12_dom"/>
</dbReference>
<organism evidence="3 4">
    <name type="scientific">Encephalitozoon cuniculi (strain GB-M1)</name>
    <name type="common">Microsporidian parasite</name>
    <dbReference type="NCBI Taxonomy" id="284813"/>
    <lineage>
        <taxon>Eukaryota</taxon>
        <taxon>Fungi</taxon>
        <taxon>Fungi incertae sedis</taxon>
        <taxon>Microsporidia</taxon>
        <taxon>Unikaryonidae</taxon>
        <taxon>Encephalitozoon</taxon>
    </lineage>
</organism>
<dbReference type="Gene3D" id="1.10.20.10">
    <property type="entry name" value="Histone, subunit A"/>
    <property type="match status" value="1"/>
</dbReference>
<gene>
    <name evidence="3" type="ordered locus">ECU10_0930</name>
</gene>
<feature type="region of interest" description="Disordered" evidence="1">
    <location>
        <begin position="421"/>
        <end position="464"/>
    </location>
</feature>
<dbReference type="STRING" id="284813.Q8SUE3"/>
<dbReference type="OrthoDB" id="2196371at2759"/>
<keyword evidence="4" id="KW-1185">Reference proteome</keyword>
<dbReference type="SUPFAM" id="SSF47113">
    <property type="entry name" value="Histone-fold"/>
    <property type="match status" value="1"/>
</dbReference>
<dbReference type="InParanoid" id="Q8SUE3"/>
<evidence type="ECO:0000259" key="2">
    <source>
        <dbReference type="Pfam" id="PF03847"/>
    </source>
</evidence>
<evidence type="ECO:0000256" key="1">
    <source>
        <dbReference type="SAM" id="MobiDB-lite"/>
    </source>
</evidence>
<dbReference type="GO" id="GO:0006352">
    <property type="term" value="P:DNA-templated transcription initiation"/>
    <property type="evidence" value="ECO:0007669"/>
    <property type="project" value="InterPro"/>
</dbReference>
<dbReference type="GO" id="GO:0046982">
    <property type="term" value="F:protein heterodimerization activity"/>
    <property type="evidence" value="ECO:0007669"/>
    <property type="project" value="InterPro"/>
</dbReference>
<dbReference type="GeneID" id="859857"/>
<dbReference type="RefSeq" id="NP_586208.1">
    <property type="nucleotide sequence ID" value="NM_001042041.1"/>
</dbReference>
<name>Q8SUE3_ENCCU</name>
<dbReference type="GO" id="GO:0005669">
    <property type="term" value="C:transcription factor TFIID complex"/>
    <property type="evidence" value="ECO:0007669"/>
    <property type="project" value="InterPro"/>
</dbReference>
<dbReference type="KEGG" id="ecu:ECU10_0930"/>
<dbReference type="InterPro" id="IPR009072">
    <property type="entry name" value="Histone-fold"/>
</dbReference>
<dbReference type="VEuPathDB" id="MicrosporidiaDB:ECU10_0930"/>
<sequence>MNFFEEGKRLKGIFDDLVKQHKKSKRRIVDNKNVSREMLGAYEENRMKLMHFFEMHSRFIRPRKNSVGIFSVDDFVKAKTRESAMFSEGGGLGAEGRAEILGPRERPCHWGGMSDVGCGAVYGVNYREFPGMLHMQGRVSGGRWGITEHGRFMWMGPSSMGYPSMGMQRSVGWDWRPVNFRGQSRNANGFFGAWPYGMEVKSKDFGEGCGMYGIHMNQGLRARGQEMMGLGIMAGGVYGIHDGRSKRRLVDRYGVPGDEVQFRTGGKRVLSPNIGFLHGMERYEASGMPPPAEWAGSNGLHVLPGRREEVLRPIFRCPSPESYRGEPSHLDYRNGMALNAQGRGRFPGTCSIYPENPGKRWCSTGYPQGLVHKGGKMSWALVDRDMENTLCSAPDGGSASEGRDKGHLSCRDDLWRLDITPNLEEEQHGGVSEKEKEENEKTSPAGSRSNGRDEPSNEFSCVGYEVDPDTKTIEDLVGDGNIDKEAKTFIYELCDGFVDHIIHMSCALAYHRQKDTVEVCDVKLALKTEVGIELPSDDVDPKDTPSEE</sequence>
<reference evidence="3 4" key="1">
    <citation type="journal article" date="2001" name="Nature">
        <title>Genome sequence and gene compaction of the eukaryote parasite Encephalitozoon cuniculi.</title>
        <authorList>
            <person name="Katinka M.D."/>
            <person name="Duprat S."/>
            <person name="Cornillot E."/>
            <person name="Metenier G."/>
            <person name="Thomarat F."/>
            <person name="Prensier G."/>
            <person name="Barbe V."/>
            <person name="Peyretaillade E."/>
            <person name="Brottier P."/>
            <person name="Wincker P."/>
            <person name="Delbac F."/>
            <person name="El Alaoui H."/>
            <person name="Peyret P."/>
            <person name="Saurin W."/>
            <person name="Gouy M."/>
            <person name="Weissenbach J."/>
            <person name="Vivares C.P."/>
        </authorList>
    </citation>
    <scope>NUCLEOTIDE SEQUENCE [LARGE SCALE GENOMIC DNA]</scope>
    <source>
        <strain evidence="3 4">GB-M1</strain>
    </source>
</reference>
<dbReference type="HOGENOM" id="CLU_519737_0_0_1"/>
<dbReference type="Pfam" id="PF03847">
    <property type="entry name" value="TFIID_20kDa"/>
    <property type="match status" value="1"/>
</dbReference>
<evidence type="ECO:0000313" key="3">
    <source>
        <dbReference type="EMBL" id="CAD25812.1"/>
    </source>
</evidence>
<reference evidence="3 4" key="2">
    <citation type="journal article" date="2009" name="BMC Genomics">
        <title>Identification of transcriptional signals in Encephalitozoon cuniculi widespread among Microsporidia phylum: support for accurate structural genome annotation.</title>
        <authorList>
            <person name="Peyretaillade E."/>
            <person name="Goncalves O."/>
            <person name="Terrat S."/>
            <person name="Dugat-Bony E."/>
            <person name="Wincker P."/>
            <person name="Cornman R.S."/>
            <person name="Evans J.D."/>
            <person name="Delbac F."/>
            <person name="Peyret P."/>
        </authorList>
    </citation>
    <scope>NUCLEOTIDE SEQUENCE [LARGE SCALE GENOMIC DNA]</scope>
    <source>
        <strain evidence="3 4">GB-M1</strain>
    </source>
</reference>
<feature type="compositionally biased region" description="Basic and acidic residues" evidence="1">
    <location>
        <begin position="425"/>
        <end position="441"/>
    </location>
</feature>
<dbReference type="Proteomes" id="UP000000819">
    <property type="component" value="Chromosome X"/>
</dbReference>
<protein>
    <recommendedName>
        <fullName evidence="2">Transcription initiation factor TFIID subunit 12 domain-containing protein</fullName>
    </recommendedName>
</protein>
<accession>Q8SUE3</accession>
<proteinExistence type="predicted"/>
<feature type="domain" description="Transcription initiation factor TFIID subunit 12" evidence="2">
    <location>
        <begin position="480"/>
        <end position="529"/>
    </location>
</feature>